<dbReference type="EMBL" id="JAPFFF010000032">
    <property type="protein sequence ID" value="KAK8844502.1"/>
    <property type="molecule type" value="Genomic_DNA"/>
</dbReference>
<protein>
    <recommendedName>
        <fullName evidence="2">Sialidase domain-containing protein</fullName>
    </recommendedName>
</protein>
<reference evidence="3 4" key="1">
    <citation type="submission" date="2024-04" db="EMBL/GenBank/DDBJ databases">
        <title>Tritrichomonas musculus Genome.</title>
        <authorList>
            <person name="Alves-Ferreira E."/>
            <person name="Grigg M."/>
            <person name="Lorenzi H."/>
            <person name="Galac M."/>
        </authorList>
    </citation>
    <scope>NUCLEOTIDE SEQUENCE [LARGE SCALE GENOMIC DNA]</scope>
    <source>
        <strain evidence="3 4">EAF2021</strain>
    </source>
</reference>
<evidence type="ECO:0000313" key="3">
    <source>
        <dbReference type="EMBL" id="KAK8844502.1"/>
    </source>
</evidence>
<dbReference type="SUPFAM" id="SSF50939">
    <property type="entry name" value="Sialidases"/>
    <property type="match status" value="1"/>
</dbReference>
<keyword evidence="1" id="KW-1133">Transmembrane helix</keyword>
<dbReference type="Pfam" id="PF13088">
    <property type="entry name" value="BNR_2"/>
    <property type="match status" value="1"/>
</dbReference>
<dbReference type="InterPro" id="IPR011040">
    <property type="entry name" value="Sialidase"/>
</dbReference>
<gene>
    <name evidence="3" type="ORF">M9Y10_024364</name>
</gene>
<evidence type="ECO:0000259" key="2">
    <source>
        <dbReference type="Pfam" id="PF13088"/>
    </source>
</evidence>
<dbReference type="PANTHER" id="PTHR10628">
    <property type="entry name" value="SIALIDASE"/>
    <property type="match status" value="1"/>
</dbReference>
<evidence type="ECO:0000256" key="1">
    <source>
        <dbReference type="SAM" id="Phobius"/>
    </source>
</evidence>
<dbReference type="CDD" id="cd15482">
    <property type="entry name" value="Sialidase_non-viral"/>
    <property type="match status" value="1"/>
</dbReference>
<dbReference type="Proteomes" id="UP001470230">
    <property type="component" value="Unassembled WGS sequence"/>
</dbReference>
<keyword evidence="1" id="KW-0812">Transmembrane</keyword>
<dbReference type="Gene3D" id="2.120.10.10">
    <property type="match status" value="1"/>
</dbReference>
<proteinExistence type="predicted"/>
<comment type="caution">
    <text evidence="3">The sequence shown here is derived from an EMBL/GenBank/DDBJ whole genome shotgun (WGS) entry which is preliminary data.</text>
</comment>
<dbReference type="PANTHER" id="PTHR10628:SF30">
    <property type="entry name" value="EXO-ALPHA-SIALIDASE"/>
    <property type="match status" value="1"/>
</dbReference>
<evidence type="ECO:0000313" key="4">
    <source>
        <dbReference type="Proteomes" id="UP001470230"/>
    </source>
</evidence>
<feature type="domain" description="Sialidase" evidence="2">
    <location>
        <begin position="89"/>
        <end position="358"/>
    </location>
</feature>
<sequence>MMFFLFSIFFFAEYQEPMIHWPPIRFQTLYQGGNFKAVSFRNPSIQYLIRDNSILLVNDISYSKDNTLPNKVGIVARKGYINFNNNGSSNIDWQNPYLITDPVSETGDSNPATVVDQKTGTILCVWNGNQNYQSSTAQDPAHIYFSKSTDNGLTWSPKKDITSSLYSSLCTNCQVADHKNWKSINISSGAGLQLRDGRIIFPCVIRHRFSYGETRNFMLITDDLGENWFMSNDGPVTNVVQAKAVQLNNYEVLLSIGQNGSQKVAYSRDRAETWYSASVNNNIKNGNSNSDIKRFTSAIDGYNKNRILLTVPNNEEGKMEKLTMMVSYDEGTSWPYKKIIEFVESSYSSIATTPNGDILVYYEKIGSTPYDLVVANFSLDWLTDGVDTYKKPQNLRWCLSSEQTSASGRLCPKGTYYINYSVFDNQIEAFPIYAEDFQVGFIDAFRDFTIDLSRGGMKTAIISNHNDKRIKVDLIGTSKTNRSLAFNGNIDITVSKSNYEYIVFELDDKAKLNVKNSRSALLEDEKSLTNQHNEKTVSISVALAVSSLLFVIGLMIVFTVDHVFLNKKVQINDDPSSLLQ</sequence>
<feature type="transmembrane region" description="Helical" evidence="1">
    <location>
        <begin position="537"/>
        <end position="560"/>
    </location>
</feature>
<name>A0ABR2HCR9_9EUKA</name>
<dbReference type="InterPro" id="IPR026856">
    <property type="entry name" value="Sialidase_fam"/>
</dbReference>
<organism evidence="3 4">
    <name type="scientific">Tritrichomonas musculus</name>
    <dbReference type="NCBI Taxonomy" id="1915356"/>
    <lineage>
        <taxon>Eukaryota</taxon>
        <taxon>Metamonada</taxon>
        <taxon>Parabasalia</taxon>
        <taxon>Tritrichomonadida</taxon>
        <taxon>Tritrichomonadidae</taxon>
        <taxon>Tritrichomonas</taxon>
    </lineage>
</organism>
<keyword evidence="4" id="KW-1185">Reference proteome</keyword>
<dbReference type="InterPro" id="IPR036278">
    <property type="entry name" value="Sialidase_sf"/>
</dbReference>
<accession>A0ABR2HCR9</accession>
<keyword evidence="1" id="KW-0472">Membrane</keyword>